<dbReference type="PANTHER" id="PTHR43293:SF2">
    <property type="entry name" value="MALONATE DECARBOXYLASE ALPHA SUBUNIT"/>
    <property type="match status" value="1"/>
</dbReference>
<dbReference type="Gene3D" id="3.40.1080.10">
    <property type="entry name" value="Glutaconate Coenzyme A-transferase"/>
    <property type="match status" value="1"/>
</dbReference>
<protein>
    <submittedName>
        <fullName evidence="1">Malonate decarboxylase subunit alpha</fullName>
    </submittedName>
</protein>
<name>A0A0K3A6C7_9XANT</name>
<dbReference type="InterPro" id="IPR005777">
    <property type="entry name" value="MadA"/>
</dbReference>
<dbReference type="Proteomes" id="UP000045978">
    <property type="component" value="Unassembled WGS sequence"/>
</dbReference>
<proteinExistence type="predicted"/>
<dbReference type="RefSeq" id="WP_053838964.1">
    <property type="nucleotide sequence ID" value="NZ_CP076251.1"/>
</dbReference>
<dbReference type="EMBL" id="CXOJ01000075">
    <property type="protein sequence ID" value="CTP91000.1"/>
    <property type="molecule type" value="Genomic_DNA"/>
</dbReference>
<accession>A0A0K3A6C7</accession>
<gene>
    <name evidence="1" type="ORF">XTPLMG730_3007</name>
</gene>
<dbReference type="PANTHER" id="PTHR43293">
    <property type="entry name" value="ACETATE COA-TRANSFERASE YDIF"/>
    <property type="match status" value="1"/>
</dbReference>
<dbReference type="GO" id="GO:0016740">
    <property type="term" value="F:transferase activity"/>
    <property type="evidence" value="ECO:0007669"/>
    <property type="project" value="InterPro"/>
</dbReference>
<dbReference type="Pfam" id="PF16957">
    <property type="entry name" value="Mal_decarbox_Al"/>
    <property type="match status" value="1"/>
</dbReference>
<reference evidence="1 2" key="1">
    <citation type="submission" date="2015-07" db="EMBL/GenBank/DDBJ databases">
        <authorList>
            <person name="Noorani M."/>
        </authorList>
    </citation>
    <scope>NUCLEOTIDE SEQUENCE [LARGE SCALE GENOMIC DNA]</scope>
    <source>
        <strain evidence="1">LMG730</strain>
    </source>
</reference>
<sequence length="547" mass="60303">MPQDWNTLADNRRQRLQRAEGLARGRLVEARDAVALLEAVIEPGDRVCVEGNNQKQADFLSQCLTEVDPARVHGLHLLQSVLALPSHLDVFERGIAQRLDFSFSGPQALRLARLVADKRIEIGAIHTYLELFGRYFVDLTPRVALVAAQAADRHGNLYTGPNTEDTPVIAEATAFKGGIVIAQVNEIVDTLPRVDIPADWVGYVVQAPRPHYIEPLFTRDPAQISEIQVLMAMMAIKGIYAEYGVDRLNHGIGFDTAAIELLLPTYAESLGLRGKICRHWALNPHPALIPAIESGFVKSVHSFGSELGMEKYIAARADVFFAGPDGSMRSNRAFAQTAGLYACDMFIGSTLQIDLQGNSSTATRDRIAGFGGAPNMGSDARGRRHGSDAWLKAGREAARPGEMPRGRKLVVQMVETFREHMAPAFVERLDAWELAERANMPLPPVMIYGDDVSHVLTEEGIANLLLCRTPEEREQAIRGVAGYTAVGLGRDKGVVENLRDRGVIRRPEDLGIRLRDASRDLLAARSVKDLVRWSGGLYAPPQRFRNW</sequence>
<dbReference type="AlphaFoldDB" id="A0A0K3A6C7"/>
<dbReference type="InterPro" id="IPR037171">
    <property type="entry name" value="NagB/RpiA_transferase-like"/>
</dbReference>
<dbReference type="NCBIfam" id="TIGR01110">
    <property type="entry name" value="mdcA"/>
    <property type="match status" value="1"/>
</dbReference>
<evidence type="ECO:0000313" key="1">
    <source>
        <dbReference type="EMBL" id="CTP91000.1"/>
    </source>
</evidence>
<dbReference type="SUPFAM" id="SSF100950">
    <property type="entry name" value="NagB/RpiA/CoA transferase-like"/>
    <property type="match status" value="2"/>
</dbReference>
<evidence type="ECO:0000313" key="2">
    <source>
        <dbReference type="Proteomes" id="UP000045978"/>
    </source>
</evidence>
<organism evidence="1 2">
    <name type="scientific">Xanthomonas graminis pv. phlei</name>
    <dbReference type="NCBI Taxonomy" id="487906"/>
    <lineage>
        <taxon>Bacteria</taxon>
        <taxon>Pseudomonadati</taxon>
        <taxon>Pseudomonadota</taxon>
        <taxon>Gammaproteobacteria</taxon>
        <taxon>Lysobacterales</taxon>
        <taxon>Lysobacteraceae</taxon>
        <taxon>Xanthomonas</taxon>
        <taxon>Xanthomonas translucens group</taxon>
        <taxon>Xanthomonas graminis</taxon>
    </lineage>
</organism>